<evidence type="ECO:0000256" key="2">
    <source>
        <dbReference type="ARBA" id="ARBA00023002"/>
    </source>
</evidence>
<dbReference type="InterPro" id="IPR008927">
    <property type="entry name" value="6-PGluconate_DH-like_C_sf"/>
</dbReference>
<reference evidence="6" key="1">
    <citation type="submission" date="2018-05" db="EMBL/GenBank/DDBJ databases">
        <authorList>
            <person name="Lanie J.A."/>
            <person name="Ng W.-L."/>
            <person name="Kazmierczak K.M."/>
            <person name="Andrzejewski T.M."/>
            <person name="Davidsen T.M."/>
            <person name="Wayne K.J."/>
            <person name="Tettelin H."/>
            <person name="Glass J.I."/>
            <person name="Rusch D."/>
            <person name="Podicherti R."/>
            <person name="Tsui H.-C.T."/>
            <person name="Winkler M.E."/>
        </authorList>
    </citation>
    <scope>NUCLEOTIDE SEQUENCE</scope>
</reference>
<evidence type="ECO:0000259" key="4">
    <source>
        <dbReference type="Pfam" id="PF03446"/>
    </source>
</evidence>
<dbReference type="Pfam" id="PF03446">
    <property type="entry name" value="NAD_binding_2"/>
    <property type="match status" value="1"/>
</dbReference>
<dbReference type="GO" id="GO:0051287">
    <property type="term" value="F:NAD binding"/>
    <property type="evidence" value="ECO:0007669"/>
    <property type="project" value="InterPro"/>
</dbReference>
<protein>
    <recommendedName>
        <fullName evidence="7">6-phosphogluconate dehydrogenase NADP-binding domain-containing protein</fullName>
    </recommendedName>
</protein>
<dbReference type="GO" id="GO:0016491">
    <property type="term" value="F:oxidoreductase activity"/>
    <property type="evidence" value="ECO:0007669"/>
    <property type="project" value="UniProtKB-KW"/>
</dbReference>
<gene>
    <name evidence="6" type="ORF">METZ01_LOCUS286710</name>
</gene>
<feature type="domain" description="3-hydroxyisobutyrate dehydrogenase-like NAD-binding" evidence="5">
    <location>
        <begin position="164"/>
        <end position="279"/>
    </location>
</feature>
<dbReference type="PIRSF" id="PIRSF000103">
    <property type="entry name" value="HIBADH"/>
    <property type="match status" value="1"/>
</dbReference>
<dbReference type="InterPro" id="IPR029154">
    <property type="entry name" value="HIBADH-like_NADP-bd"/>
</dbReference>
<proteinExistence type="inferred from homology"/>
<evidence type="ECO:0000259" key="5">
    <source>
        <dbReference type="Pfam" id="PF14833"/>
    </source>
</evidence>
<evidence type="ECO:0000256" key="3">
    <source>
        <dbReference type="ARBA" id="ARBA00023027"/>
    </source>
</evidence>
<dbReference type="SUPFAM" id="SSF48179">
    <property type="entry name" value="6-phosphogluconate dehydrogenase C-terminal domain-like"/>
    <property type="match status" value="1"/>
</dbReference>
<dbReference type="PANTHER" id="PTHR43060:SF15">
    <property type="entry name" value="3-HYDROXYISOBUTYRATE DEHYDROGENASE-LIKE 1, MITOCHONDRIAL-RELATED"/>
    <property type="match status" value="1"/>
</dbReference>
<accession>A0A382LAW7</accession>
<dbReference type="EMBL" id="UINC01085900">
    <property type="protein sequence ID" value="SVC33856.1"/>
    <property type="molecule type" value="Genomic_DNA"/>
</dbReference>
<sequence length="312" mass="33260">MKVGFIGLGTMGGSMAFNTIQGGHELVVHDIRRESATRHLEAGATWADSPREVAEASDIVFTSLPGPTEVEAVFLGDDGILQGMSSGKVYFDLSTSTPNLIRRLHDIASGQGVQVLDAPVSGGPRGAASRNLAIWVGGDKDVFDRCKSALDAIGDKAYYVGPIGCGAVAKLVHNCAGYVIQAGLAEVFTMGVKAGVEPLALWQAVRRGAQGRRGTFEGLAEHLLPGKFDPPDFALRLARKDVDLAVSVGREYDVPMRLANLVLQEMTEAMNRGWGDRDSRVAMLLQEERAGVEVRVDEEVLKAALEAEKSGS</sequence>
<dbReference type="GO" id="GO:0050661">
    <property type="term" value="F:NADP binding"/>
    <property type="evidence" value="ECO:0007669"/>
    <property type="project" value="InterPro"/>
</dbReference>
<keyword evidence="3" id="KW-0520">NAD</keyword>
<dbReference type="AlphaFoldDB" id="A0A382LAW7"/>
<dbReference type="Pfam" id="PF14833">
    <property type="entry name" value="NAD_binding_11"/>
    <property type="match status" value="1"/>
</dbReference>
<evidence type="ECO:0000313" key="6">
    <source>
        <dbReference type="EMBL" id="SVC33856.1"/>
    </source>
</evidence>
<name>A0A382LAW7_9ZZZZ</name>
<keyword evidence="2" id="KW-0560">Oxidoreductase</keyword>
<feature type="domain" description="6-phosphogluconate dehydrogenase NADP-binding" evidence="4">
    <location>
        <begin position="2"/>
        <end position="161"/>
    </location>
</feature>
<dbReference type="PANTHER" id="PTHR43060">
    <property type="entry name" value="3-HYDROXYISOBUTYRATE DEHYDROGENASE-LIKE 1, MITOCHONDRIAL-RELATED"/>
    <property type="match status" value="1"/>
</dbReference>
<dbReference type="InterPro" id="IPR006115">
    <property type="entry name" value="6PGDH_NADP-bd"/>
</dbReference>
<dbReference type="InterPro" id="IPR015815">
    <property type="entry name" value="HIBADH-related"/>
</dbReference>
<evidence type="ECO:0008006" key="7">
    <source>
        <dbReference type="Google" id="ProtNLM"/>
    </source>
</evidence>
<dbReference type="Gene3D" id="3.40.50.720">
    <property type="entry name" value="NAD(P)-binding Rossmann-like Domain"/>
    <property type="match status" value="1"/>
</dbReference>
<dbReference type="InterPro" id="IPR013328">
    <property type="entry name" value="6PGD_dom2"/>
</dbReference>
<evidence type="ECO:0000256" key="1">
    <source>
        <dbReference type="ARBA" id="ARBA00009080"/>
    </source>
</evidence>
<organism evidence="6">
    <name type="scientific">marine metagenome</name>
    <dbReference type="NCBI Taxonomy" id="408172"/>
    <lineage>
        <taxon>unclassified sequences</taxon>
        <taxon>metagenomes</taxon>
        <taxon>ecological metagenomes</taxon>
    </lineage>
</organism>
<dbReference type="SUPFAM" id="SSF51735">
    <property type="entry name" value="NAD(P)-binding Rossmann-fold domains"/>
    <property type="match status" value="1"/>
</dbReference>
<comment type="similarity">
    <text evidence="1">Belongs to the HIBADH-related family.</text>
</comment>
<dbReference type="PROSITE" id="PS00895">
    <property type="entry name" value="3_HYDROXYISOBUT_DH"/>
    <property type="match status" value="1"/>
</dbReference>
<dbReference type="InterPro" id="IPR002204">
    <property type="entry name" value="3-OH-isobutyrate_DH-rel_CS"/>
</dbReference>
<dbReference type="Gene3D" id="1.10.1040.10">
    <property type="entry name" value="N-(1-d-carboxylethyl)-l-norvaline Dehydrogenase, domain 2"/>
    <property type="match status" value="1"/>
</dbReference>
<dbReference type="InterPro" id="IPR036291">
    <property type="entry name" value="NAD(P)-bd_dom_sf"/>
</dbReference>